<accession>A0AA47M7A0</accession>
<dbReference type="EMBL" id="JAOPHQ010005515">
    <property type="protein sequence ID" value="KAK0134950.1"/>
    <property type="molecule type" value="Genomic_DNA"/>
</dbReference>
<dbReference type="GO" id="GO:0046872">
    <property type="term" value="F:metal ion binding"/>
    <property type="evidence" value="ECO:0007669"/>
    <property type="project" value="UniProtKB-KW"/>
</dbReference>
<dbReference type="InterPro" id="IPR027806">
    <property type="entry name" value="HARBI1_dom"/>
</dbReference>
<reference evidence="4" key="1">
    <citation type="journal article" date="2023" name="Front. Mar. Sci.">
        <title>A new Merluccius polli reference genome to investigate the effects of global change in West African waters.</title>
        <authorList>
            <person name="Mateo J.L."/>
            <person name="Blanco-Fernandez C."/>
            <person name="Garcia-Vazquez E."/>
            <person name="Machado-Schiaffino G."/>
        </authorList>
    </citation>
    <scope>NUCLEOTIDE SEQUENCE</scope>
    <source>
        <strain evidence="4">C29</strain>
        <tissue evidence="4">Fin</tissue>
    </source>
</reference>
<proteinExistence type="predicted"/>
<dbReference type="Proteomes" id="UP001174136">
    <property type="component" value="Unassembled WGS sequence"/>
</dbReference>
<dbReference type="Pfam" id="PF13359">
    <property type="entry name" value="DDE_Tnp_4"/>
    <property type="match status" value="1"/>
</dbReference>
<sequence>MKRMNDMRSYGHPESISDHVIGVSQVDIEGISSKLQAICDHRGKYINVCSAFPGSVHDARVLKNSPVYTQKLYPPEGRCIL</sequence>
<feature type="domain" description="DDE Tnp4" evidence="3">
    <location>
        <begin position="32"/>
        <end position="71"/>
    </location>
</feature>
<dbReference type="AlphaFoldDB" id="A0AA47M7A0"/>
<evidence type="ECO:0000259" key="3">
    <source>
        <dbReference type="Pfam" id="PF13359"/>
    </source>
</evidence>
<evidence type="ECO:0000313" key="4">
    <source>
        <dbReference type="EMBL" id="KAK0134950.1"/>
    </source>
</evidence>
<keyword evidence="2" id="KW-0479">Metal-binding</keyword>
<evidence type="ECO:0000313" key="5">
    <source>
        <dbReference type="Proteomes" id="UP001174136"/>
    </source>
</evidence>
<evidence type="ECO:0000256" key="1">
    <source>
        <dbReference type="ARBA" id="ARBA00001968"/>
    </source>
</evidence>
<gene>
    <name evidence="4" type="ORF">N1851_029237</name>
</gene>
<comment type="caution">
    <text evidence="4">The sequence shown here is derived from an EMBL/GenBank/DDBJ whole genome shotgun (WGS) entry which is preliminary data.</text>
</comment>
<keyword evidence="5" id="KW-1185">Reference proteome</keyword>
<organism evidence="4 5">
    <name type="scientific">Merluccius polli</name>
    <name type="common">Benguela hake</name>
    <name type="synonym">Merluccius cadenati</name>
    <dbReference type="NCBI Taxonomy" id="89951"/>
    <lineage>
        <taxon>Eukaryota</taxon>
        <taxon>Metazoa</taxon>
        <taxon>Chordata</taxon>
        <taxon>Craniata</taxon>
        <taxon>Vertebrata</taxon>
        <taxon>Euteleostomi</taxon>
        <taxon>Actinopterygii</taxon>
        <taxon>Neopterygii</taxon>
        <taxon>Teleostei</taxon>
        <taxon>Neoteleostei</taxon>
        <taxon>Acanthomorphata</taxon>
        <taxon>Zeiogadaria</taxon>
        <taxon>Gadariae</taxon>
        <taxon>Gadiformes</taxon>
        <taxon>Gadoidei</taxon>
        <taxon>Merlucciidae</taxon>
        <taxon>Merluccius</taxon>
    </lineage>
</organism>
<evidence type="ECO:0000256" key="2">
    <source>
        <dbReference type="ARBA" id="ARBA00022723"/>
    </source>
</evidence>
<comment type="cofactor">
    <cofactor evidence="1">
        <name>a divalent metal cation</name>
        <dbReference type="ChEBI" id="CHEBI:60240"/>
    </cofactor>
</comment>
<protein>
    <recommendedName>
        <fullName evidence="3">DDE Tnp4 domain-containing protein</fullName>
    </recommendedName>
</protein>
<name>A0AA47M7A0_MERPO</name>